<keyword evidence="3" id="KW-1185">Reference proteome</keyword>
<feature type="chain" id="PRO_5029450721" evidence="1">
    <location>
        <begin position="25"/>
        <end position="126"/>
    </location>
</feature>
<feature type="signal peptide" evidence="1">
    <location>
        <begin position="1"/>
        <end position="24"/>
    </location>
</feature>
<comment type="caution">
    <text evidence="2">The sequence shown here is derived from an EMBL/GenBank/DDBJ whole genome shotgun (WGS) entry which is preliminary data.</text>
</comment>
<protein>
    <submittedName>
        <fullName evidence="2">Uncharacterized protein</fullName>
    </submittedName>
</protein>
<dbReference type="EMBL" id="JACGCM010002201">
    <property type="protein sequence ID" value="KAF6143651.1"/>
    <property type="molecule type" value="Genomic_DNA"/>
</dbReference>
<dbReference type="Proteomes" id="UP000541444">
    <property type="component" value="Unassembled WGS sequence"/>
</dbReference>
<dbReference type="AlphaFoldDB" id="A0A7J7LLV2"/>
<dbReference type="OrthoDB" id="763372at2759"/>
<evidence type="ECO:0000313" key="3">
    <source>
        <dbReference type="Proteomes" id="UP000541444"/>
    </source>
</evidence>
<evidence type="ECO:0000313" key="2">
    <source>
        <dbReference type="EMBL" id="KAF6143651.1"/>
    </source>
</evidence>
<organism evidence="2 3">
    <name type="scientific">Kingdonia uniflora</name>
    <dbReference type="NCBI Taxonomy" id="39325"/>
    <lineage>
        <taxon>Eukaryota</taxon>
        <taxon>Viridiplantae</taxon>
        <taxon>Streptophyta</taxon>
        <taxon>Embryophyta</taxon>
        <taxon>Tracheophyta</taxon>
        <taxon>Spermatophyta</taxon>
        <taxon>Magnoliopsida</taxon>
        <taxon>Ranunculales</taxon>
        <taxon>Circaeasteraceae</taxon>
        <taxon>Kingdonia</taxon>
    </lineage>
</organism>
<name>A0A7J7LLV2_9MAGN</name>
<gene>
    <name evidence="2" type="ORF">GIB67_004180</name>
</gene>
<keyword evidence="1" id="KW-0732">Signal</keyword>
<evidence type="ECO:0000256" key="1">
    <source>
        <dbReference type="SAM" id="SignalP"/>
    </source>
</evidence>
<proteinExistence type="predicted"/>
<reference evidence="2 3" key="1">
    <citation type="journal article" date="2020" name="IScience">
        <title>Genome Sequencing of the Endangered Kingdonia uniflora (Circaeasteraceae, Ranunculales) Reveals Potential Mechanisms of Evolutionary Specialization.</title>
        <authorList>
            <person name="Sun Y."/>
            <person name="Deng T."/>
            <person name="Zhang A."/>
            <person name="Moore M.J."/>
            <person name="Landis J.B."/>
            <person name="Lin N."/>
            <person name="Zhang H."/>
            <person name="Zhang X."/>
            <person name="Huang J."/>
            <person name="Zhang X."/>
            <person name="Sun H."/>
            <person name="Wang H."/>
        </authorList>
    </citation>
    <scope>NUCLEOTIDE SEQUENCE [LARGE SCALE GENOMIC DNA]</scope>
    <source>
        <strain evidence="2">TB1705</strain>
        <tissue evidence="2">Leaf</tissue>
    </source>
</reference>
<accession>A0A7J7LLV2</accession>
<sequence>MIQKTRTLPTMIVMVIALQKLTQAQRKRVRRKKFKEAASCCHRKIIGSSMDDHENNDKYVNIQEDSTPKIPTMMFDAPMLVLTFQMSPRVYTTQNKLKQRRITKRLNRDSAGRQPYVENCHQDYLP</sequence>